<evidence type="ECO:0000313" key="3">
    <source>
        <dbReference type="Proteomes" id="UP000824145"/>
    </source>
</evidence>
<reference evidence="2" key="2">
    <citation type="journal article" date="2021" name="PeerJ">
        <title>Extensive microbial diversity within the chicken gut microbiome revealed by metagenomics and culture.</title>
        <authorList>
            <person name="Gilroy R."/>
            <person name="Ravi A."/>
            <person name="Getino M."/>
            <person name="Pursley I."/>
            <person name="Horton D.L."/>
            <person name="Alikhan N.F."/>
            <person name="Baker D."/>
            <person name="Gharbi K."/>
            <person name="Hall N."/>
            <person name="Watson M."/>
            <person name="Adriaenssens E.M."/>
            <person name="Foster-Nyarko E."/>
            <person name="Jarju S."/>
            <person name="Secka A."/>
            <person name="Antonio M."/>
            <person name="Oren A."/>
            <person name="Chaudhuri R.R."/>
            <person name="La Ragione R."/>
            <person name="Hildebrand F."/>
            <person name="Pallen M.J."/>
        </authorList>
    </citation>
    <scope>NUCLEOTIDE SEQUENCE</scope>
    <source>
        <strain evidence="2">9366</strain>
    </source>
</reference>
<dbReference type="InterPro" id="IPR051678">
    <property type="entry name" value="AGP_Transferase"/>
</dbReference>
<organism evidence="2 3">
    <name type="scientific">Candidatus Caccalectryoclostridium excrementigallinarum</name>
    <dbReference type="NCBI Taxonomy" id="2840710"/>
    <lineage>
        <taxon>Bacteria</taxon>
        <taxon>Bacillati</taxon>
        <taxon>Bacillota</taxon>
        <taxon>Clostridia</taxon>
        <taxon>Christensenellales</taxon>
        <taxon>Christensenellaceae</taxon>
        <taxon>Christensenellaceae incertae sedis</taxon>
        <taxon>Candidatus Caccalectryoclostridium</taxon>
    </lineage>
</organism>
<gene>
    <name evidence="2" type="ORF">IAB07_04825</name>
</gene>
<dbReference type="InterPro" id="IPR011009">
    <property type="entry name" value="Kinase-like_dom_sf"/>
</dbReference>
<dbReference type="Gene3D" id="3.90.1200.10">
    <property type="match status" value="1"/>
</dbReference>
<protein>
    <submittedName>
        <fullName evidence="2">Aminoglycoside phosphotransferase family protein</fullName>
    </submittedName>
</protein>
<dbReference type="AlphaFoldDB" id="A0A9D1MMP6"/>
<dbReference type="EMBL" id="DVNJ01000025">
    <property type="protein sequence ID" value="HIU63069.1"/>
    <property type="molecule type" value="Genomic_DNA"/>
</dbReference>
<dbReference type="PANTHER" id="PTHR21310">
    <property type="entry name" value="AMINOGLYCOSIDE PHOSPHOTRANSFERASE-RELATED-RELATED"/>
    <property type="match status" value="1"/>
</dbReference>
<name>A0A9D1MMP6_9FIRM</name>
<feature type="non-terminal residue" evidence="2">
    <location>
        <position position="1"/>
    </location>
</feature>
<dbReference type="Pfam" id="PF01636">
    <property type="entry name" value="APH"/>
    <property type="match status" value="1"/>
</dbReference>
<evidence type="ECO:0000313" key="2">
    <source>
        <dbReference type="EMBL" id="HIU63069.1"/>
    </source>
</evidence>
<proteinExistence type="predicted"/>
<feature type="domain" description="Aminoglycoside phosphotransferase" evidence="1">
    <location>
        <begin position="14"/>
        <end position="229"/>
    </location>
</feature>
<dbReference type="SUPFAM" id="SSF56112">
    <property type="entry name" value="Protein kinase-like (PK-like)"/>
    <property type="match status" value="1"/>
</dbReference>
<evidence type="ECO:0000259" key="1">
    <source>
        <dbReference type="Pfam" id="PF01636"/>
    </source>
</evidence>
<sequence length="288" mass="32199">ALSALFGEKPAFLKRIGGGAYGAIFLARLSSSSVCVKVFFRHGDAAREALWYRALKMANVRLPRIFGERENCLVLEYIPGTNASLPPAGCDFDAVGEKAAADIARLHSLRGKSFGQITSEKHLEGGGFTSWRECYQKIAAAQFQSAENAARAKLFSPSVPRLFERVFARFDDIFVEPPYPALIHGDLNAENIMISKTDYLCLIDPINSLWGDPELELFQLTQNGGDRFRLLERYAALRPLSPDFPLRSACYAAFAEADWFADIRRPQDKLLDDFLNSLQNKLDEYGFL</sequence>
<dbReference type="InterPro" id="IPR002575">
    <property type="entry name" value="Aminoglycoside_PTrfase"/>
</dbReference>
<dbReference type="Proteomes" id="UP000824145">
    <property type="component" value="Unassembled WGS sequence"/>
</dbReference>
<accession>A0A9D1MMP6</accession>
<reference evidence="2" key="1">
    <citation type="submission" date="2020-10" db="EMBL/GenBank/DDBJ databases">
        <authorList>
            <person name="Gilroy R."/>
        </authorList>
    </citation>
    <scope>NUCLEOTIDE SEQUENCE</scope>
    <source>
        <strain evidence="2">9366</strain>
    </source>
</reference>
<comment type="caution">
    <text evidence="2">The sequence shown here is derived from an EMBL/GenBank/DDBJ whole genome shotgun (WGS) entry which is preliminary data.</text>
</comment>